<accession>A0A0J6IHF1</accession>
<dbReference type="EMBL" id="DS268113">
    <property type="protein sequence ID" value="KMM71252.1"/>
    <property type="molecule type" value="Genomic_DNA"/>
</dbReference>
<reference evidence="1 2" key="1">
    <citation type="submission" date="2007-06" db="EMBL/GenBank/DDBJ databases">
        <title>The Genome Sequence of Coccidioides posadasii RMSCC_3488.</title>
        <authorList>
            <consortium name="Coccidioides Genome Resources Consortium"/>
            <consortium name="The Broad Institute Genome Sequencing Platform"/>
            <person name="Henn M.R."/>
            <person name="Sykes S."/>
            <person name="Young S."/>
            <person name="Jaffe D."/>
            <person name="Berlin A."/>
            <person name="Alvarez P."/>
            <person name="Butler J."/>
            <person name="Gnerre S."/>
            <person name="Grabherr M."/>
            <person name="Mauceli E."/>
            <person name="Brockman W."/>
            <person name="Kodira C."/>
            <person name="Alvarado L."/>
            <person name="Zeng Q."/>
            <person name="Crawford M."/>
            <person name="Antoine C."/>
            <person name="Devon K."/>
            <person name="Galgiani J."/>
            <person name="Orsborn K."/>
            <person name="Lewis M.L."/>
            <person name="Nusbaum C."/>
            <person name="Galagan J."/>
            <person name="Birren B."/>
        </authorList>
    </citation>
    <scope>NUCLEOTIDE SEQUENCE [LARGE SCALE GENOMIC DNA]</scope>
    <source>
        <strain evidence="1 2">RMSCC 3488</strain>
    </source>
</reference>
<evidence type="ECO:0000313" key="1">
    <source>
        <dbReference type="EMBL" id="KMM71252.1"/>
    </source>
</evidence>
<protein>
    <submittedName>
        <fullName evidence="1">Uncharacterized protein</fullName>
    </submittedName>
</protein>
<proteinExistence type="predicted"/>
<dbReference type="AlphaFoldDB" id="A0A0J6IHF1"/>
<gene>
    <name evidence="1" type="ORF">CPAG_07559</name>
</gene>
<evidence type="ECO:0000313" key="2">
    <source>
        <dbReference type="Proteomes" id="UP000054567"/>
    </source>
</evidence>
<name>A0A0J6IHF1_COCPO</name>
<sequence>MNTGSASIHTFCAGVYVLHIPCSEDIRDEGHHNQLQLAYQLLWLKMWLEYPTRKPVLHHNCLVRDHNLEIQARSFQSKGNDDQPLIFASRQLSQLEVTHIPHSVMLAIVTVNGKLQLVRICNIYKESESKKPALAILNMFDLGISHLTE</sequence>
<dbReference type="VEuPathDB" id="FungiDB:CPAG_07559"/>
<reference evidence="2" key="2">
    <citation type="journal article" date="2009" name="Genome Res.">
        <title>Comparative genomic analyses of the human fungal pathogens Coccidioides and their relatives.</title>
        <authorList>
            <person name="Sharpton T.J."/>
            <person name="Stajich J.E."/>
            <person name="Rounsley S.D."/>
            <person name="Gardner M.J."/>
            <person name="Wortman J.R."/>
            <person name="Jordar V.S."/>
            <person name="Maiti R."/>
            <person name="Kodira C.D."/>
            <person name="Neafsey D.E."/>
            <person name="Zeng Q."/>
            <person name="Hung C.-Y."/>
            <person name="McMahan C."/>
            <person name="Muszewska A."/>
            <person name="Grynberg M."/>
            <person name="Mandel M.A."/>
            <person name="Kellner E.M."/>
            <person name="Barker B.M."/>
            <person name="Galgiani J.N."/>
            <person name="Orbach M.J."/>
            <person name="Kirkland T.N."/>
            <person name="Cole G.T."/>
            <person name="Henn M.R."/>
            <person name="Birren B.W."/>
            <person name="Taylor J.W."/>
        </authorList>
    </citation>
    <scope>NUCLEOTIDE SEQUENCE [LARGE SCALE GENOMIC DNA]</scope>
    <source>
        <strain evidence="2">RMSCC 3488</strain>
    </source>
</reference>
<dbReference type="Proteomes" id="UP000054567">
    <property type="component" value="Unassembled WGS sequence"/>
</dbReference>
<organism evidence="1 2">
    <name type="scientific">Coccidioides posadasii RMSCC 3488</name>
    <dbReference type="NCBI Taxonomy" id="454284"/>
    <lineage>
        <taxon>Eukaryota</taxon>
        <taxon>Fungi</taxon>
        <taxon>Dikarya</taxon>
        <taxon>Ascomycota</taxon>
        <taxon>Pezizomycotina</taxon>
        <taxon>Eurotiomycetes</taxon>
        <taxon>Eurotiomycetidae</taxon>
        <taxon>Onygenales</taxon>
        <taxon>Onygenaceae</taxon>
        <taxon>Coccidioides</taxon>
    </lineage>
</organism>
<reference evidence="2" key="3">
    <citation type="journal article" date="2010" name="Genome Res.">
        <title>Population genomic sequencing of Coccidioides fungi reveals recent hybridization and transposon control.</title>
        <authorList>
            <person name="Neafsey D.E."/>
            <person name="Barker B.M."/>
            <person name="Sharpton T.J."/>
            <person name="Stajich J.E."/>
            <person name="Park D.J."/>
            <person name="Whiston E."/>
            <person name="Hung C.-Y."/>
            <person name="McMahan C."/>
            <person name="White J."/>
            <person name="Sykes S."/>
            <person name="Heiman D."/>
            <person name="Young S."/>
            <person name="Zeng Q."/>
            <person name="Abouelleil A."/>
            <person name="Aftuck L."/>
            <person name="Bessette D."/>
            <person name="Brown A."/>
            <person name="FitzGerald M."/>
            <person name="Lui A."/>
            <person name="Macdonald J.P."/>
            <person name="Priest M."/>
            <person name="Orbach M.J."/>
            <person name="Galgiani J.N."/>
            <person name="Kirkland T.N."/>
            <person name="Cole G.T."/>
            <person name="Birren B.W."/>
            <person name="Henn M.R."/>
            <person name="Taylor J.W."/>
            <person name="Rounsley S.D."/>
        </authorList>
    </citation>
    <scope>NUCLEOTIDE SEQUENCE [LARGE SCALE GENOMIC DNA]</scope>
    <source>
        <strain evidence="2">RMSCC 3488</strain>
    </source>
</reference>